<evidence type="ECO:0000256" key="1">
    <source>
        <dbReference type="HAMAP-Rule" id="MF_00386"/>
    </source>
</evidence>
<gene>
    <name evidence="2" type="ORF">NIES30_03935</name>
</gene>
<dbReference type="HAMAP" id="MF_00386">
    <property type="entry name" value="UPF0161_YidD"/>
    <property type="match status" value="1"/>
</dbReference>
<dbReference type="PANTHER" id="PTHR33383:SF1">
    <property type="entry name" value="MEMBRANE PROTEIN INSERTION EFFICIENCY FACTOR-RELATED"/>
    <property type="match status" value="1"/>
</dbReference>
<keyword evidence="1" id="KW-1003">Cell membrane</keyword>
<accession>A0A1U7J8P1</accession>
<dbReference type="NCBIfam" id="TIGR00278">
    <property type="entry name" value="membrane protein insertion efficiency factor YidD"/>
    <property type="match status" value="1"/>
</dbReference>
<reference evidence="2 3" key="1">
    <citation type="submission" date="2016-11" db="EMBL/GenBank/DDBJ databases">
        <title>Draft Genome Sequences of Nine Cyanobacterial Strains from Diverse Habitats.</title>
        <authorList>
            <person name="Zhu T."/>
            <person name="Hou S."/>
            <person name="Lu X."/>
            <person name="Hess W.R."/>
        </authorList>
    </citation>
    <scope>NUCLEOTIDE SEQUENCE [LARGE SCALE GENOMIC DNA]</scope>
    <source>
        <strain evidence="2 3">NIES-30</strain>
    </source>
</reference>
<sequence>MKQVLLLLIHGYRRLLSPLFPPTCRFNPTCSQYALTAIERFGPVKGSWLAARRITRCHPFHPGGYDPVPEGVAVEPETSEK</sequence>
<dbReference type="AlphaFoldDB" id="A0A1U7J8P1"/>
<comment type="function">
    <text evidence="1">Could be involved in insertion of integral membrane proteins into the membrane.</text>
</comment>
<comment type="caution">
    <text evidence="2">The sequence shown here is derived from an EMBL/GenBank/DDBJ whole genome shotgun (WGS) entry which is preliminary data.</text>
</comment>
<dbReference type="SMART" id="SM01234">
    <property type="entry name" value="Haemolytic"/>
    <property type="match status" value="1"/>
</dbReference>
<name>A0A1U7J8P1_9CYAN</name>
<dbReference type="OrthoDB" id="9801753at2"/>
<proteinExistence type="inferred from homology"/>
<comment type="subcellular location">
    <subcellularLocation>
        <location evidence="1">Cell membrane</location>
        <topology evidence="1">Peripheral membrane protein</topology>
        <orientation evidence="1">Cytoplasmic side</orientation>
    </subcellularLocation>
</comment>
<dbReference type="EMBL" id="MRCG01000002">
    <property type="protein sequence ID" value="OKH49873.1"/>
    <property type="molecule type" value="Genomic_DNA"/>
</dbReference>
<dbReference type="GO" id="GO:0005886">
    <property type="term" value="C:plasma membrane"/>
    <property type="evidence" value="ECO:0007669"/>
    <property type="project" value="UniProtKB-SubCell"/>
</dbReference>
<dbReference type="RefSeq" id="WP_073607113.1">
    <property type="nucleotide sequence ID" value="NZ_MRCG01000002.1"/>
</dbReference>
<evidence type="ECO:0000313" key="3">
    <source>
        <dbReference type="Proteomes" id="UP000185557"/>
    </source>
</evidence>
<keyword evidence="1" id="KW-0472">Membrane</keyword>
<comment type="similarity">
    <text evidence="1">Belongs to the UPF0161 family.</text>
</comment>
<protein>
    <recommendedName>
        <fullName evidence="1">Putative membrane protein insertion efficiency factor</fullName>
    </recommendedName>
</protein>
<dbReference type="Proteomes" id="UP000185557">
    <property type="component" value="Unassembled WGS sequence"/>
</dbReference>
<dbReference type="InterPro" id="IPR002696">
    <property type="entry name" value="Membr_insert_effic_factor_YidD"/>
</dbReference>
<dbReference type="PANTHER" id="PTHR33383">
    <property type="entry name" value="MEMBRANE PROTEIN INSERTION EFFICIENCY FACTOR-RELATED"/>
    <property type="match status" value="1"/>
</dbReference>
<dbReference type="Pfam" id="PF01809">
    <property type="entry name" value="YidD"/>
    <property type="match status" value="1"/>
</dbReference>
<evidence type="ECO:0000313" key="2">
    <source>
        <dbReference type="EMBL" id="OKH49873.1"/>
    </source>
</evidence>
<organism evidence="2 3">
    <name type="scientific">Phormidium tenue NIES-30</name>
    <dbReference type="NCBI Taxonomy" id="549789"/>
    <lineage>
        <taxon>Bacteria</taxon>
        <taxon>Bacillati</taxon>
        <taxon>Cyanobacteriota</taxon>
        <taxon>Cyanophyceae</taxon>
        <taxon>Oscillatoriophycideae</taxon>
        <taxon>Oscillatoriales</taxon>
        <taxon>Oscillatoriaceae</taxon>
        <taxon>Phormidium</taxon>
    </lineage>
</organism>
<dbReference type="STRING" id="549789.NIES30_03935"/>
<keyword evidence="3" id="KW-1185">Reference proteome</keyword>